<keyword evidence="4" id="KW-0614">Plasmid</keyword>
<accession>A0ABT0CY78</accession>
<dbReference type="PROSITE" id="PS01227">
    <property type="entry name" value="UPF0012"/>
    <property type="match status" value="1"/>
</dbReference>
<dbReference type="EMBL" id="JALAYX010000002">
    <property type="protein sequence ID" value="MCJ8238121.1"/>
    <property type="molecule type" value="Genomic_DNA"/>
</dbReference>
<evidence type="ECO:0000313" key="5">
    <source>
        <dbReference type="Proteomes" id="UP001522662"/>
    </source>
</evidence>
<evidence type="ECO:0000259" key="3">
    <source>
        <dbReference type="PROSITE" id="PS50263"/>
    </source>
</evidence>
<evidence type="ECO:0000256" key="1">
    <source>
        <dbReference type="ARBA" id="ARBA00010613"/>
    </source>
</evidence>
<comment type="caution">
    <text evidence="4">The sequence shown here is derived from an EMBL/GenBank/DDBJ whole genome shotgun (WGS) entry which is preliminary data.</text>
</comment>
<keyword evidence="2 4" id="KW-0378">Hydrolase</keyword>
<dbReference type="InterPro" id="IPR050345">
    <property type="entry name" value="Aliph_Amidase/BUP"/>
</dbReference>
<dbReference type="PROSITE" id="PS50263">
    <property type="entry name" value="CN_HYDROLASE"/>
    <property type="match status" value="1"/>
</dbReference>
<dbReference type="InterPro" id="IPR044083">
    <property type="entry name" value="RamA-like"/>
</dbReference>
<evidence type="ECO:0000313" key="4">
    <source>
        <dbReference type="EMBL" id="MCJ8238121.1"/>
    </source>
</evidence>
<sequence>MMLISLYQMQPLSGDVPGNIGKIAQAAIAAAEMGAELLVTPELGTSGYALGAAFEKVAEGRDGSIIEALTEIAADCGLAICAGFPERDGSQVFNSSVLVRPDGSTEFYRKSHLYGEAEREAFVPGSEAAHVFDLNGIKTGMLICYDVEFPENVRTLALAGAELILVPTALPEGIISRRVADTVVPTRAFENGVFLVYADLCGTENGLSYGGRSVILAPDGDELARAGMRETLLVAEIDPTAYDDAKAQNPYLIDRRPGLYRLG</sequence>
<comment type="similarity">
    <text evidence="1">Belongs to the carbon-nitrogen hydrolase superfamily. NIT1/NIT2 family.</text>
</comment>
<reference evidence="4 5" key="1">
    <citation type="submission" date="2022-03" db="EMBL/GenBank/DDBJ databases">
        <title>Rhizobium SSM4.3 sp. nov., isolated from Sediment (Gouqi Island).</title>
        <authorList>
            <person name="Chen G."/>
        </authorList>
    </citation>
    <scope>NUCLEOTIDE SEQUENCE [LARGE SCALE GENOMIC DNA]</scope>
    <source>
        <strain evidence="4 5">SSM4.3</strain>
        <plasmid evidence="4">unnamed</plasmid>
    </source>
</reference>
<dbReference type="CDD" id="cd07576">
    <property type="entry name" value="R-amidase_like"/>
    <property type="match status" value="1"/>
</dbReference>
<feature type="domain" description="CN hydrolase" evidence="3">
    <location>
        <begin position="2"/>
        <end position="239"/>
    </location>
</feature>
<protein>
    <submittedName>
        <fullName evidence="4">Carbon-nitrogen hydrolase family protein</fullName>
    </submittedName>
</protein>
<dbReference type="InterPro" id="IPR036526">
    <property type="entry name" value="C-N_Hydrolase_sf"/>
</dbReference>
<organism evidence="4 5">
    <name type="scientific">Peteryoungia algae</name>
    <dbReference type="NCBI Taxonomy" id="2919917"/>
    <lineage>
        <taxon>Bacteria</taxon>
        <taxon>Pseudomonadati</taxon>
        <taxon>Pseudomonadota</taxon>
        <taxon>Alphaproteobacteria</taxon>
        <taxon>Hyphomicrobiales</taxon>
        <taxon>Rhizobiaceae</taxon>
        <taxon>Peteryoungia</taxon>
    </lineage>
</organism>
<keyword evidence="5" id="KW-1185">Reference proteome</keyword>
<geneLocation type="plasmid" evidence="4">
    <name>unnamed</name>
</geneLocation>
<name>A0ABT0CY78_9HYPH</name>
<evidence type="ECO:0000256" key="2">
    <source>
        <dbReference type="ARBA" id="ARBA00022801"/>
    </source>
</evidence>
<dbReference type="Proteomes" id="UP001522662">
    <property type="component" value="Unassembled WGS sequence"/>
</dbReference>
<gene>
    <name evidence="4" type="ORF">MKJ03_07260</name>
</gene>
<dbReference type="GO" id="GO:0016787">
    <property type="term" value="F:hydrolase activity"/>
    <property type="evidence" value="ECO:0007669"/>
    <property type="project" value="UniProtKB-KW"/>
</dbReference>
<dbReference type="PANTHER" id="PTHR43674">
    <property type="entry name" value="NITRILASE C965.09-RELATED"/>
    <property type="match status" value="1"/>
</dbReference>
<dbReference type="PANTHER" id="PTHR43674:SF2">
    <property type="entry name" value="BETA-UREIDOPROPIONASE"/>
    <property type="match status" value="1"/>
</dbReference>
<dbReference type="SUPFAM" id="SSF56317">
    <property type="entry name" value="Carbon-nitrogen hydrolase"/>
    <property type="match status" value="1"/>
</dbReference>
<proteinExistence type="inferred from homology"/>
<dbReference type="Pfam" id="PF00795">
    <property type="entry name" value="CN_hydrolase"/>
    <property type="match status" value="1"/>
</dbReference>
<dbReference type="InterPro" id="IPR003010">
    <property type="entry name" value="C-N_Hydrolase"/>
</dbReference>
<dbReference type="RefSeq" id="WP_245135947.1">
    <property type="nucleotide sequence ID" value="NZ_CP128477.1"/>
</dbReference>
<dbReference type="Gene3D" id="3.60.110.10">
    <property type="entry name" value="Carbon-nitrogen hydrolase"/>
    <property type="match status" value="1"/>
</dbReference>
<dbReference type="InterPro" id="IPR001110">
    <property type="entry name" value="UPF0012_CS"/>
</dbReference>